<dbReference type="Pfam" id="PF03734">
    <property type="entry name" value="YkuD"/>
    <property type="match status" value="1"/>
</dbReference>
<reference evidence="10 11" key="1">
    <citation type="submission" date="2018-07" db="EMBL/GenBank/DDBJ databases">
        <title>Genomic and Epidemiologic Investigation of an Indolent Hospital Outbreak.</title>
        <authorList>
            <person name="Johnson R.C."/>
            <person name="Deming C."/>
            <person name="Conlan S."/>
            <person name="Zellmer C.J."/>
            <person name="Michelin A.V."/>
            <person name="Lee-Lin S."/>
            <person name="Thomas P.J."/>
            <person name="Park M."/>
            <person name="Weingarten R.A."/>
            <person name="Less J."/>
            <person name="Dekker J.P."/>
            <person name="Frank K.M."/>
            <person name="Musser K.A."/>
            <person name="Mcquiston J.R."/>
            <person name="Henderson D.K."/>
            <person name="Lau A.F."/>
            <person name="Palmore T.N."/>
            <person name="Segre J.A."/>
        </authorList>
    </citation>
    <scope>NUCLEOTIDE SEQUENCE [LARGE SCALE GENOMIC DNA]</scope>
    <source>
        <strain evidence="10 11">SK-CDC1_0717</strain>
    </source>
</reference>
<dbReference type="InterPro" id="IPR002477">
    <property type="entry name" value="Peptidoglycan-bd-like"/>
</dbReference>
<dbReference type="SUPFAM" id="SSF47090">
    <property type="entry name" value="PGBD-like"/>
    <property type="match status" value="1"/>
</dbReference>
<evidence type="ECO:0000256" key="2">
    <source>
        <dbReference type="ARBA" id="ARBA00005992"/>
    </source>
</evidence>
<keyword evidence="5 7" id="KW-0573">Peptidoglycan synthesis</keyword>
<protein>
    <submittedName>
        <fullName evidence="10">Murein L,D-transpeptidase</fullName>
    </submittedName>
</protein>
<feature type="active site" description="Proton donor/acceptor" evidence="7">
    <location>
        <position position="304"/>
    </location>
</feature>
<dbReference type="GO" id="GO:0008360">
    <property type="term" value="P:regulation of cell shape"/>
    <property type="evidence" value="ECO:0007669"/>
    <property type="project" value="UniProtKB-UniRule"/>
</dbReference>
<dbReference type="PROSITE" id="PS52029">
    <property type="entry name" value="LD_TPASE"/>
    <property type="match status" value="1"/>
</dbReference>
<organism evidence="10 11">
    <name type="scientific">Sphingomonas koreensis</name>
    <dbReference type="NCBI Taxonomy" id="93064"/>
    <lineage>
        <taxon>Bacteria</taxon>
        <taxon>Pseudomonadati</taxon>
        <taxon>Pseudomonadota</taxon>
        <taxon>Alphaproteobacteria</taxon>
        <taxon>Sphingomonadales</taxon>
        <taxon>Sphingomonadaceae</taxon>
        <taxon>Sphingomonas</taxon>
    </lineage>
</organism>
<evidence type="ECO:0000256" key="7">
    <source>
        <dbReference type="PROSITE-ProRule" id="PRU01373"/>
    </source>
</evidence>
<evidence type="ECO:0000259" key="9">
    <source>
        <dbReference type="PROSITE" id="PS52029"/>
    </source>
</evidence>
<dbReference type="Pfam" id="PF01471">
    <property type="entry name" value="PG_binding_1"/>
    <property type="match status" value="1"/>
</dbReference>
<dbReference type="InterPro" id="IPR036366">
    <property type="entry name" value="PGBDSf"/>
</dbReference>
<dbReference type="Gene3D" id="2.40.440.10">
    <property type="entry name" value="L,D-transpeptidase catalytic domain-like"/>
    <property type="match status" value="1"/>
</dbReference>
<dbReference type="Gene3D" id="1.10.101.10">
    <property type="entry name" value="PGBD-like superfamily/PGBD"/>
    <property type="match status" value="1"/>
</dbReference>
<accession>A0A430G7C6</accession>
<dbReference type="PANTHER" id="PTHR30582:SF30">
    <property type="entry name" value="BLR4375 PROTEIN"/>
    <property type="match status" value="1"/>
</dbReference>
<keyword evidence="8" id="KW-0732">Signal</keyword>
<evidence type="ECO:0000256" key="8">
    <source>
        <dbReference type="SAM" id="SignalP"/>
    </source>
</evidence>
<evidence type="ECO:0000313" key="10">
    <source>
        <dbReference type="EMBL" id="RSY88790.1"/>
    </source>
</evidence>
<dbReference type="CDD" id="cd16913">
    <property type="entry name" value="YkuD_like"/>
    <property type="match status" value="1"/>
</dbReference>
<dbReference type="Proteomes" id="UP000287746">
    <property type="component" value="Unassembled WGS sequence"/>
</dbReference>
<dbReference type="UniPathway" id="UPA00219"/>
<dbReference type="EMBL" id="QQYZ01000003">
    <property type="protein sequence ID" value="RSY88790.1"/>
    <property type="molecule type" value="Genomic_DNA"/>
</dbReference>
<dbReference type="GO" id="GO:0071555">
    <property type="term" value="P:cell wall organization"/>
    <property type="evidence" value="ECO:0007669"/>
    <property type="project" value="UniProtKB-UniRule"/>
</dbReference>
<evidence type="ECO:0000256" key="6">
    <source>
        <dbReference type="ARBA" id="ARBA00023316"/>
    </source>
</evidence>
<dbReference type="GO" id="GO:0071972">
    <property type="term" value="F:peptidoglycan L,D-transpeptidase activity"/>
    <property type="evidence" value="ECO:0007669"/>
    <property type="project" value="TreeGrafter"/>
</dbReference>
<dbReference type="AlphaFoldDB" id="A0A430G7C6"/>
<dbReference type="GO" id="GO:0005576">
    <property type="term" value="C:extracellular region"/>
    <property type="evidence" value="ECO:0007669"/>
    <property type="project" value="TreeGrafter"/>
</dbReference>
<comment type="caution">
    <text evidence="10">The sequence shown here is derived from an EMBL/GenBank/DDBJ whole genome shotgun (WGS) entry which is preliminary data.</text>
</comment>
<dbReference type="GO" id="GO:0018104">
    <property type="term" value="P:peptidoglycan-protein cross-linking"/>
    <property type="evidence" value="ECO:0007669"/>
    <property type="project" value="TreeGrafter"/>
</dbReference>
<evidence type="ECO:0000256" key="1">
    <source>
        <dbReference type="ARBA" id="ARBA00004752"/>
    </source>
</evidence>
<name>A0A430G7C6_9SPHN</name>
<dbReference type="GO" id="GO:0016740">
    <property type="term" value="F:transferase activity"/>
    <property type="evidence" value="ECO:0007669"/>
    <property type="project" value="UniProtKB-KW"/>
</dbReference>
<comment type="pathway">
    <text evidence="1 7">Cell wall biogenesis; peptidoglycan biosynthesis.</text>
</comment>
<dbReference type="InterPro" id="IPR036365">
    <property type="entry name" value="PGBD-like_sf"/>
</dbReference>
<feature type="active site" description="Nucleophile" evidence="7">
    <location>
        <position position="320"/>
    </location>
</feature>
<dbReference type="InterPro" id="IPR005490">
    <property type="entry name" value="LD_TPept_cat_dom"/>
</dbReference>
<dbReference type="InterPro" id="IPR038063">
    <property type="entry name" value="Transpep_catalytic_dom"/>
</dbReference>
<feature type="domain" description="L,D-TPase catalytic" evidence="9">
    <location>
        <begin position="211"/>
        <end position="344"/>
    </location>
</feature>
<feature type="chain" id="PRO_5019293144" evidence="8">
    <location>
        <begin position="22"/>
        <end position="345"/>
    </location>
</feature>
<keyword evidence="4 7" id="KW-0133">Cell shape</keyword>
<evidence type="ECO:0000256" key="3">
    <source>
        <dbReference type="ARBA" id="ARBA00022679"/>
    </source>
</evidence>
<proteinExistence type="inferred from homology"/>
<keyword evidence="3" id="KW-0808">Transferase</keyword>
<feature type="signal peptide" evidence="8">
    <location>
        <begin position="1"/>
        <end position="21"/>
    </location>
</feature>
<evidence type="ECO:0000256" key="5">
    <source>
        <dbReference type="ARBA" id="ARBA00022984"/>
    </source>
</evidence>
<dbReference type="SUPFAM" id="SSF141523">
    <property type="entry name" value="L,D-transpeptidase catalytic domain-like"/>
    <property type="match status" value="1"/>
</dbReference>
<evidence type="ECO:0000256" key="4">
    <source>
        <dbReference type="ARBA" id="ARBA00022960"/>
    </source>
</evidence>
<dbReference type="PANTHER" id="PTHR30582">
    <property type="entry name" value="L,D-TRANSPEPTIDASE"/>
    <property type="match status" value="1"/>
</dbReference>
<sequence>MNRVLAGWAGLAILGSGIALAQNQVPSAVSAKPPASAEAPGLNRDILHVQVILDQLGFSPGILDGREGQSFTAALTGFQIARQLPVTGKMDQRTLQALHPHRAIRPTRILRLTADSLAGPFVRPWPRDPQAQAKLQAMGYRSAIEKLAEMFHTTPQVLIELNSPDTRLAPGVPVQVPNAVPASRDYPADFKPEWRKTLNDLNVSAIQPKAGRIVVDKSDKVLRVFDRQGKLAAQFSVTTGSTRDPLPIGSWKVLGIATNPDFHYNPKLFWDVSDKKPKVLLPPGPNSPVGVVWIDLSKPHYGIHGTPEPHLIGRTQSHGCVRLTNWDAARLALMVEPGTAVIFQE</sequence>
<keyword evidence="6 7" id="KW-0961">Cell wall biogenesis/degradation</keyword>
<gene>
    <name evidence="10" type="ORF">DAH66_04920</name>
</gene>
<dbReference type="InterPro" id="IPR050979">
    <property type="entry name" value="LD-transpeptidase"/>
</dbReference>
<evidence type="ECO:0000313" key="11">
    <source>
        <dbReference type="Proteomes" id="UP000287746"/>
    </source>
</evidence>
<comment type="similarity">
    <text evidence="2">Belongs to the YkuD family.</text>
</comment>
<dbReference type="RefSeq" id="WP_126003795.1">
    <property type="nucleotide sequence ID" value="NZ_QQYZ01000003.1"/>
</dbReference>